<proteinExistence type="predicted"/>
<gene>
    <name evidence="1" type="ORF">ES332_D05G045900v1</name>
</gene>
<evidence type="ECO:0000313" key="1">
    <source>
        <dbReference type="EMBL" id="TYH69303.1"/>
    </source>
</evidence>
<sequence>MCLFQLFPILLAQFLPFHFNEKEFNHGLPSYLFRKKRERERGNQAHIPPPSGYFVQLENPDGLFLKKRTRTRRWLCCSCQVKENYQSRENEHLKCNSDGHQKNSKDAEQCQLLYTLSQSLRSAGSSENIDTVKDLLGIDLASRVKSSEVEFGRRHITLSISRSWNTSPIFV</sequence>
<dbReference type="Proteomes" id="UP000322667">
    <property type="component" value="Chromosome D05"/>
</dbReference>
<accession>A0A5D2KTH1</accession>
<evidence type="ECO:0000313" key="2">
    <source>
        <dbReference type="Proteomes" id="UP000322667"/>
    </source>
</evidence>
<protein>
    <submittedName>
        <fullName evidence="1">Uncharacterized protein</fullName>
    </submittedName>
</protein>
<name>A0A5D2KTH1_GOSTO</name>
<dbReference type="AlphaFoldDB" id="A0A5D2KTH1"/>
<reference evidence="1 2" key="1">
    <citation type="submission" date="2019-07" db="EMBL/GenBank/DDBJ databases">
        <title>WGS assembly of Gossypium tomentosum.</title>
        <authorList>
            <person name="Chen Z.J."/>
            <person name="Sreedasyam A."/>
            <person name="Ando A."/>
            <person name="Song Q."/>
            <person name="De L."/>
            <person name="Hulse-Kemp A."/>
            <person name="Ding M."/>
            <person name="Ye W."/>
            <person name="Kirkbride R."/>
            <person name="Jenkins J."/>
            <person name="Plott C."/>
            <person name="Lovell J."/>
            <person name="Lin Y.-M."/>
            <person name="Vaughn R."/>
            <person name="Liu B."/>
            <person name="Li W."/>
            <person name="Simpson S."/>
            <person name="Scheffler B."/>
            <person name="Saski C."/>
            <person name="Grover C."/>
            <person name="Hu G."/>
            <person name="Conover J."/>
            <person name="Carlson J."/>
            <person name="Shu S."/>
            <person name="Boston L."/>
            <person name="Williams M."/>
            <person name="Peterson D."/>
            <person name="Mcgee K."/>
            <person name="Jones D."/>
            <person name="Wendel J."/>
            <person name="Stelly D."/>
            <person name="Grimwood J."/>
            <person name="Schmutz J."/>
        </authorList>
    </citation>
    <scope>NUCLEOTIDE SEQUENCE [LARGE SCALE GENOMIC DNA]</scope>
    <source>
        <strain evidence="1">7179.01</strain>
    </source>
</reference>
<dbReference type="EMBL" id="CM017627">
    <property type="protein sequence ID" value="TYH69303.1"/>
    <property type="molecule type" value="Genomic_DNA"/>
</dbReference>
<keyword evidence="2" id="KW-1185">Reference proteome</keyword>
<organism evidence="1 2">
    <name type="scientific">Gossypium tomentosum</name>
    <name type="common">Hawaiian cotton</name>
    <name type="synonym">Gossypium sandvicense</name>
    <dbReference type="NCBI Taxonomy" id="34277"/>
    <lineage>
        <taxon>Eukaryota</taxon>
        <taxon>Viridiplantae</taxon>
        <taxon>Streptophyta</taxon>
        <taxon>Embryophyta</taxon>
        <taxon>Tracheophyta</taxon>
        <taxon>Spermatophyta</taxon>
        <taxon>Magnoliopsida</taxon>
        <taxon>eudicotyledons</taxon>
        <taxon>Gunneridae</taxon>
        <taxon>Pentapetalae</taxon>
        <taxon>rosids</taxon>
        <taxon>malvids</taxon>
        <taxon>Malvales</taxon>
        <taxon>Malvaceae</taxon>
        <taxon>Malvoideae</taxon>
        <taxon>Gossypium</taxon>
    </lineage>
</organism>